<dbReference type="EMBL" id="NJGD01000027">
    <property type="protein sequence ID" value="PJR09837.1"/>
    <property type="molecule type" value="Genomic_DNA"/>
</dbReference>
<dbReference type="SUPFAM" id="SSF53850">
    <property type="entry name" value="Periplasmic binding protein-like II"/>
    <property type="match status" value="1"/>
</dbReference>
<keyword evidence="3" id="KW-0238">DNA-binding</keyword>
<dbReference type="RefSeq" id="WP_100674747.1">
    <property type="nucleotide sequence ID" value="NZ_NJGD01000027.1"/>
</dbReference>
<evidence type="ECO:0000313" key="8">
    <source>
        <dbReference type="Proteomes" id="UP000231987"/>
    </source>
</evidence>
<dbReference type="PANTHER" id="PTHR30427">
    <property type="entry name" value="TRANSCRIPTIONAL ACTIVATOR PROTEIN LYSR"/>
    <property type="match status" value="1"/>
</dbReference>
<comment type="caution">
    <text evidence="7">The sequence shown here is derived from an EMBL/GenBank/DDBJ whole genome shotgun (WGS) entry which is preliminary data.</text>
</comment>
<comment type="similarity">
    <text evidence="1">Belongs to the LysR transcriptional regulatory family.</text>
</comment>
<dbReference type="PANTHER" id="PTHR30427:SF1">
    <property type="entry name" value="TRANSCRIPTIONAL ACTIVATOR PROTEIN LYSR"/>
    <property type="match status" value="1"/>
</dbReference>
<dbReference type="GO" id="GO:0043565">
    <property type="term" value="F:sequence-specific DNA binding"/>
    <property type="evidence" value="ECO:0007669"/>
    <property type="project" value="TreeGrafter"/>
</dbReference>
<dbReference type="InterPro" id="IPR036390">
    <property type="entry name" value="WH_DNA-bd_sf"/>
</dbReference>
<dbReference type="GO" id="GO:0010628">
    <property type="term" value="P:positive regulation of gene expression"/>
    <property type="evidence" value="ECO:0007669"/>
    <property type="project" value="TreeGrafter"/>
</dbReference>
<evidence type="ECO:0000259" key="6">
    <source>
        <dbReference type="PROSITE" id="PS50931"/>
    </source>
</evidence>
<dbReference type="PRINTS" id="PR00039">
    <property type="entry name" value="HTHLYSR"/>
</dbReference>
<protein>
    <recommendedName>
        <fullName evidence="6">HTH lysR-type domain-containing protein</fullName>
    </recommendedName>
</protein>
<dbReference type="Pfam" id="PF00126">
    <property type="entry name" value="HTH_1"/>
    <property type="match status" value="1"/>
</dbReference>
<accession>A0A2J0YUA3</accession>
<keyword evidence="2" id="KW-0805">Transcription regulation</keyword>
<feature type="domain" description="HTH lysR-type" evidence="6">
    <location>
        <begin position="16"/>
        <end position="73"/>
    </location>
</feature>
<name>A0A2J0YUA3_RHIML</name>
<evidence type="ECO:0000256" key="2">
    <source>
        <dbReference type="ARBA" id="ARBA00023015"/>
    </source>
</evidence>
<gene>
    <name evidence="7" type="ORF">CEJ86_30480</name>
</gene>
<dbReference type="SUPFAM" id="SSF46785">
    <property type="entry name" value="Winged helix' DNA-binding domain"/>
    <property type="match status" value="1"/>
</dbReference>
<dbReference type="Gene3D" id="3.40.190.290">
    <property type="match status" value="1"/>
</dbReference>
<proteinExistence type="inferred from homology"/>
<dbReference type="InterPro" id="IPR036388">
    <property type="entry name" value="WH-like_DNA-bd_sf"/>
</dbReference>
<dbReference type="GO" id="GO:0003700">
    <property type="term" value="F:DNA-binding transcription factor activity"/>
    <property type="evidence" value="ECO:0007669"/>
    <property type="project" value="InterPro"/>
</dbReference>
<dbReference type="Pfam" id="PF03466">
    <property type="entry name" value="LysR_substrate"/>
    <property type="match status" value="1"/>
</dbReference>
<dbReference type="Proteomes" id="UP000231987">
    <property type="component" value="Unassembled WGS sequence"/>
</dbReference>
<evidence type="ECO:0000256" key="3">
    <source>
        <dbReference type="ARBA" id="ARBA00023125"/>
    </source>
</evidence>
<dbReference type="AlphaFoldDB" id="A0A2J0YUA3"/>
<evidence type="ECO:0000256" key="1">
    <source>
        <dbReference type="ARBA" id="ARBA00009437"/>
    </source>
</evidence>
<keyword evidence="5" id="KW-0804">Transcription</keyword>
<dbReference type="InterPro" id="IPR005119">
    <property type="entry name" value="LysR_subst-bd"/>
</dbReference>
<keyword evidence="4" id="KW-0010">Activator</keyword>
<dbReference type="InterPro" id="IPR000847">
    <property type="entry name" value="LysR_HTH_N"/>
</dbReference>
<dbReference type="Gene3D" id="1.10.10.10">
    <property type="entry name" value="Winged helix-like DNA-binding domain superfamily/Winged helix DNA-binding domain"/>
    <property type="match status" value="1"/>
</dbReference>
<evidence type="ECO:0000256" key="5">
    <source>
        <dbReference type="ARBA" id="ARBA00023163"/>
    </source>
</evidence>
<reference evidence="7 8" key="1">
    <citation type="submission" date="2017-06" db="EMBL/GenBank/DDBJ databases">
        <title>Ensifer strains isolated from leguminous trees and herbs display diverse denitrification phenotypes with some acting as strong N2O sinks.</title>
        <authorList>
            <person name="Woliy K."/>
            <person name="Mania D."/>
            <person name="Bakken L.R."/>
            <person name="Frostegard A."/>
        </authorList>
    </citation>
    <scope>NUCLEOTIDE SEQUENCE [LARGE SCALE GENOMIC DNA]</scope>
    <source>
        <strain evidence="7 8">AC50a</strain>
    </source>
</reference>
<sequence>MVSFGNPDMDKTPRGLRLRHLEVLHWIMTRGSLTGAAEALNTSQPTVSRDLSELERQLGRKLFLREGRRLRPTPEAELIYSQIAPNYMCADQLFELTEQVASGTAGRIRIACIPCLGMQVVPDTVSALVQARPHCQVDLQIHSRDTIADLVRDSKFDVVFSVVGGKVAGGLSVEPIGTVQAVCVFHPSSRLSACSVITPADLADESFIALDPSYMSRQKVNEIFRTAGVAMKTIMTTQTAVAACGVVKNGFGVSIIDPMTAAFSKDEKLCVRPFAPAANFDYIAAFPRREINRPLVRAVIDGVRNRITAANAIRH</sequence>
<dbReference type="PROSITE" id="PS50931">
    <property type="entry name" value="HTH_LYSR"/>
    <property type="match status" value="1"/>
</dbReference>
<evidence type="ECO:0000256" key="4">
    <source>
        <dbReference type="ARBA" id="ARBA00023159"/>
    </source>
</evidence>
<evidence type="ECO:0000313" key="7">
    <source>
        <dbReference type="EMBL" id="PJR09837.1"/>
    </source>
</evidence>
<organism evidence="7 8">
    <name type="scientific">Rhizobium meliloti</name>
    <name type="common">Ensifer meliloti</name>
    <name type="synonym">Sinorhizobium meliloti</name>
    <dbReference type="NCBI Taxonomy" id="382"/>
    <lineage>
        <taxon>Bacteria</taxon>
        <taxon>Pseudomonadati</taxon>
        <taxon>Pseudomonadota</taxon>
        <taxon>Alphaproteobacteria</taxon>
        <taxon>Hyphomicrobiales</taxon>
        <taxon>Rhizobiaceae</taxon>
        <taxon>Sinorhizobium/Ensifer group</taxon>
        <taxon>Sinorhizobium</taxon>
    </lineage>
</organism>